<proteinExistence type="predicted"/>
<dbReference type="PANTHER" id="PTHR11439">
    <property type="entry name" value="GAG-POL-RELATED RETROTRANSPOSON"/>
    <property type="match status" value="1"/>
</dbReference>
<dbReference type="CDD" id="cd09272">
    <property type="entry name" value="RNase_HI_RT_Ty1"/>
    <property type="match status" value="1"/>
</dbReference>
<evidence type="ECO:0000313" key="1">
    <source>
        <dbReference type="EMBL" id="GEU77329.1"/>
    </source>
</evidence>
<organism evidence="1">
    <name type="scientific">Tanacetum cinerariifolium</name>
    <name type="common">Dalmatian daisy</name>
    <name type="synonym">Chrysanthemum cinerariifolium</name>
    <dbReference type="NCBI Taxonomy" id="118510"/>
    <lineage>
        <taxon>Eukaryota</taxon>
        <taxon>Viridiplantae</taxon>
        <taxon>Streptophyta</taxon>
        <taxon>Embryophyta</taxon>
        <taxon>Tracheophyta</taxon>
        <taxon>Spermatophyta</taxon>
        <taxon>Magnoliopsida</taxon>
        <taxon>eudicotyledons</taxon>
        <taxon>Gunneridae</taxon>
        <taxon>Pentapetalae</taxon>
        <taxon>asterids</taxon>
        <taxon>campanulids</taxon>
        <taxon>Asterales</taxon>
        <taxon>Asteraceae</taxon>
        <taxon>Asteroideae</taxon>
        <taxon>Anthemideae</taxon>
        <taxon>Anthemidinae</taxon>
        <taxon>Tanacetum</taxon>
    </lineage>
</organism>
<comment type="caution">
    <text evidence="1">The sequence shown here is derived from an EMBL/GenBank/DDBJ whole genome shotgun (WGS) entry which is preliminary data.</text>
</comment>
<protein>
    <submittedName>
        <fullName evidence="1">Phospholipase-like, aminotransferase-like mobile domain protein</fullName>
    </submittedName>
</protein>
<dbReference type="AlphaFoldDB" id="A0A6L2MV95"/>
<accession>A0A6L2MV95</accession>
<dbReference type="EMBL" id="BKCJ010007451">
    <property type="protein sequence ID" value="GEU77329.1"/>
    <property type="molecule type" value="Genomic_DNA"/>
</dbReference>
<sequence>MTSYDSIGTPIATKHLDADLSGTPVDQTKYRNSDHAGCLDSRKSTSSGIQFLGGDKLVSWSSKKQDCTSMSSAEAEYVSLSACYAQVLWMRTQLTYYGFHFDKIPMYCDSKAAIAISCNHVQHSRTKHIDVRYHFIKEKVEKGIVELFFVETEYQLVGLFTKAFPVERFKYLVRRLEHPSDTKVFAVKMEILLEPTSNKLLEYPVKIDVRSKLHYFSLIKDRLNESRRLLFRTTCFGPWLDISYVENDGGMIHYVLQKQSFIDDESFDLPLIYHFNGHSLHFGCRQFCLVTGFKFGLISLREHRNGDIPFRNRLFSKKIGYDVKIIDVLAFIEDEEKFSKVSDEDTIRLCLLLSLEVIYMGRELVSIVDDAFLRMVNDLDA</sequence>
<dbReference type="GO" id="GO:0008483">
    <property type="term" value="F:transaminase activity"/>
    <property type="evidence" value="ECO:0007669"/>
    <property type="project" value="UniProtKB-KW"/>
</dbReference>
<name>A0A6L2MV95_TANCI</name>
<dbReference type="PANTHER" id="PTHR11439:SF509">
    <property type="entry name" value="RNA-DIRECTED DNA POLYMERASE"/>
    <property type="match status" value="1"/>
</dbReference>
<keyword evidence="1" id="KW-0808">Transferase</keyword>
<gene>
    <name evidence="1" type="ORF">Tci_049307</name>
</gene>
<reference evidence="1" key="1">
    <citation type="journal article" date="2019" name="Sci. Rep.">
        <title>Draft genome of Tanacetum cinerariifolium, the natural source of mosquito coil.</title>
        <authorList>
            <person name="Yamashiro T."/>
            <person name="Shiraishi A."/>
            <person name="Satake H."/>
            <person name="Nakayama K."/>
        </authorList>
    </citation>
    <scope>NUCLEOTIDE SEQUENCE</scope>
</reference>
<keyword evidence="1" id="KW-0032">Aminotransferase</keyword>